<feature type="compositionally biased region" description="Basic residues" evidence="1">
    <location>
        <begin position="43"/>
        <end position="52"/>
    </location>
</feature>
<feature type="compositionally biased region" description="Acidic residues" evidence="1">
    <location>
        <begin position="91"/>
        <end position="103"/>
    </location>
</feature>
<accession>E3T5E5</accession>
<dbReference type="GeneID" id="9887777"/>
<protein>
    <submittedName>
        <fullName evidence="2">Uncharacterized protein</fullName>
    </submittedName>
</protein>
<dbReference type="Proteomes" id="UP000029781">
    <property type="component" value="Segment"/>
</dbReference>
<dbReference type="EMBL" id="GU244497">
    <property type="protein sequence ID" value="ADO67408.1"/>
    <property type="molecule type" value="Genomic_DNA"/>
</dbReference>
<organism evidence="2 3">
    <name type="scientific">Cafeteria roenbergensis virus (strain BV-PW1)</name>
    <name type="common">CroV</name>
    <dbReference type="NCBI Taxonomy" id="693272"/>
    <lineage>
        <taxon>Viruses</taxon>
        <taxon>Varidnaviria</taxon>
        <taxon>Bamfordvirae</taxon>
        <taxon>Nucleocytoviricota</taxon>
        <taxon>Megaviricetes</taxon>
        <taxon>Imitervirales</taxon>
        <taxon>Mimiviridae</taxon>
        <taxon>Aliimimivirinae</taxon>
        <taxon>Rheavirus</taxon>
        <taxon>Rheavirus sinusmexicani</taxon>
    </lineage>
</organism>
<evidence type="ECO:0000256" key="1">
    <source>
        <dbReference type="SAM" id="MobiDB-lite"/>
    </source>
</evidence>
<proteinExistence type="predicted"/>
<feature type="compositionally biased region" description="Acidic residues" evidence="1">
    <location>
        <begin position="59"/>
        <end position="71"/>
    </location>
</feature>
<evidence type="ECO:0000313" key="3">
    <source>
        <dbReference type="Proteomes" id="UP000029781"/>
    </source>
</evidence>
<reference evidence="2 3" key="1">
    <citation type="journal article" date="2010" name="Proc. Natl. Acad. Sci. U.S.A.">
        <title>Giant virus with a remarkable complement of genes infects marine zooplankton.</title>
        <authorList>
            <person name="Fischer M.G."/>
            <person name="Allen M.J."/>
            <person name="Wilson W.H."/>
            <person name="Suttle C.A."/>
        </authorList>
    </citation>
    <scope>NUCLEOTIDE SEQUENCE [LARGE SCALE GENOMIC DNA]</scope>
    <source>
        <strain evidence="2 3">BV-PW1</strain>
    </source>
</reference>
<dbReference type="KEGG" id="vg:9887777"/>
<feature type="compositionally biased region" description="Basic residues" evidence="1">
    <location>
        <begin position="108"/>
        <end position="122"/>
    </location>
</feature>
<sequence length="316" mass="36239">MARKSQLIELEDSDADTVSSVSDDNESVASSHDNESDEEPSKKLSKKLKASKNIKVYDNEESDDEFEDGSDVEVPKKTSKKLKASKNIETSDGEDSDEEDSDDETTKKQVKKTTLKSTKSTKKTSTSKSTPTKTASSKVTKNEKDDDKDFSLENTLEDFDKKFKIFSQMEQKLTDLQTEVKEVGKEYKNALRIFKKEFHMLQVLLGKEFKLISKQKKKSPTDRKKGGITMPKPVPVKLCEYLGIPTDSVEPRPNIVKKCYDEFKKRNMNMGQRIYKFDKETSKIFGKKKDEEFHIKDFQTILKGVYDKELENKETL</sequence>
<dbReference type="RefSeq" id="YP_003970007.1">
    <property type="nucleotide sequence ID" value="NC_014637.1"/>
</dbReference>
<feature type="compositionally biased region" description="Basic and acidic residues" evidence="1">
    <location>
        <begin position="140"/>
        <end position="151"/>
    </location>
</feature>
<feature type="compositionally biased region" description="Low complexity" evidence="1">
    <location>
        <begin position="123"/>
        <end position="139"/>
    </location>
</feature>
<gene>
    <name evidence="2" type="ORF">crov374</name>
</gene>
<name>E3T5E5_CROVB</name>
<feature type="region of interest" description="Disordered" evidence="1">
    <location>
        <begin position="1"/>
        <end position="151"/>
    </location>
</feature>
<organismHost>
    <name type="scientific">Cafeteria roenbergensis</name>
    <name type="common">Marine flagellate</name>
    <dbReference type="NCBI Taxonomy" id="33653"/>
</organismHost>
<evidence type="ECO:0000313" key="2">
    <source>
        <dbReference type="EMBL" id="ADO67408.1"/>
    </source>
</evidence>
<keyword evidence="3" id="KW-1185">Reference proteome</keyword>